<evidence type="ECO:0000256" key="2">
    <source>
        <dbReference type="ARBA" id="ARBA00022603"/>
    </source>
</evidence>
<keyword evidence="5" id="KW-0812">Transmembrane</keyword>
<keyword evidence="5" id="KW-1133">Transmembrane helix</keyword>
<dbReference type="Proteomes" id="UP000326759">
    <property type="component" value="Unassembled WGS sequence"/>
</dbReference>
<name>A0A5N5T781_9CRUS</name>
<keyword evidence="4" id="KW-0949">S-adenosyl-L-methionine</keyword>
<reference evidence="6 7" key="1">
    <citation type="journal article" date="2019" name="PLoS Biol.">
        <title>Sex chromosomes control vertical transmission of feminizing Wolbachia symbionts in an isopod.</title>
        <authorList>
            <person name="Becking T."/>
            <person name="Chebbi M.A."/>
            <person name="Giraud I."/>
            <person name="Moumen B."/>
            <person name="Laverre T."/>
            <person name="Caubet Y."/>
            <person name="Peccoud J."/>
            <person name="Gilbert C."/>
            <person name="Cordaux R."/>
        </authorList>
    </citation>
    <scope>NUCLEOTIDE SEQUENCE [LARGE SCALE GENOMIC DNA]</scope>
    <source>
        <strain evidence="6">ANa2</strain>
        <tissue evidence="6">Whole body excluding digestive tract and cuticle</tissue>
    </source>
</reference>
<dbReference type="InterPro" id="IPR029063">
    <property type="entry name" value="SAM-dependent_MTases_sf"/>
</dbReference>
<evidence type="ECO:0000256" key="5">
    <source>
        <dbReference type="SAM" id="Phobius"/>
    </source>
</evidence>
<comment type="caution">
    <text evidence="6">The sequence shown here is derived from an EMBL/GenBank/DDBJ whole genome shotgun (WGS) entry which is preliminary data.</text>
</comment>
<dbReference type="EMBL" id="SEYY01012348">
    <property type="protein sequence ID" value="KAB7500870.1"/>
    <property type="molecule type" value="Genomic_DNA"/>
</dbReference>
<keyword evidence="7" id="KW-1185">Reference proteome</keyword>
<dbReference type="GO" id="GO:1905706">
    <property type="term" value="P:regulation of mitochondrial ATP synthesis coupled proton transport"/>
    <property type="evidence" value="ECO:0007669"/>
    <property type="project" value="TreeGrafter"/>
</dbReference>
<dbReference type="OrthoDB" id="66144at2759"/>
<dbReference type="Gene3D" id="3.40.50.150">
    <property type="entry name" value="Vaccinia Virus protein VP39"/>
    <property type="match status" value="1"/>
</dbReference>
<organism evidence="6 7">
    <name type="scientific">Armadillidium nasatum</name>
    <dbReference type="NCBI Taxonomy" id="96803"/>
    <lineage>
        <taxon>Eukaryota</taxon>
        <taxon>Metazoa</taxon>
        <taxon>Ecdysozoa</taxon>
        <taxon>Arthropoda</taxon>
        <taxon>Crustacea</taxon>
        <taxon>Multicrustacea</taxon>
        <taxon>Malacostraca</taxon>
        <taxon>Eumalacostraca</taxon>
        <taxon>Peracarida</taxon>
        <taxon>Isopoda</taxon>
        <taxon>Oniscidea</taxon>
        <taxon>Crinocheta</taxon>
        <taxon>Armadillidiidae</taxon>
        <taxon>Armadillidium</taxon>
    </lineage>
</organism>
<evidence type="ECO:0000256" key="3">
    <source>
        <dbReference type="ARBA" id="ARBA00022679"/>
    </source>
</evidence>
<evidence type="ECO:0000256" key="1">
    <source>
        <dbReference type="ARBA" id="ARBA00010633"/>
    </source>
</evidence>
<comment type="similarity">
    <text evidence="1">Belongs to the ANT/ATPSC lysine N-methyltransferase family.</text>
</comment>
<dbReference type="GO" id="GO:0005739">
    <property type="term" value="C:mitochondrion"/>
    <property type="evidence" value="ECO:0007669"/>
    <property type="project" value="TreeGrafter"/>
</dbReference>
<feature type="transmembrane region" description="Helical" evidence="5">
    <location>
        <begin position="20"/>
        <end position="43"/>
    </location>
</feature>
<sequence length="168" mass="19047">METDNYQVLEQVDSKNKSNFGFYLAGITGGIALLLSVVSGSFISPALRKVKKKKAAAKEKKFHATGVELNPWLVWYSRFYSWNRGITSTRFICKDLWKVDLSNYENIVIFGVQEMMEDLQIKLKKELGENSCIVACRFPLPSWSPVATFGEGINTVWLYEMSGSKKIS</sequence>
<protein>
    <submittedName>
        <fullName evidence="6">Uncharacterized protein</fullName>
    </submittedName>
</protein>
<proteinExistence type="inferred from homology"/>
<keyword evidence="3" id="KW-0808">Transferase</keyword>
<dbReference type="GO" id="GO:0016279">
    <property type="term" value="F:protein-lysine N-methyltransferase activity"/>
    <property type="evidence" value="ECO:0007669"/>
    <property type="project" value="InterPro"/>
</dbReference>
<dbReference type="InterPro" id="IPR026170">
    <property type="entry name" value="FAM173A/B"/>
</dbReference>
<dbReference type="SUPFAM" id="SSF53335">
    <property type="entry name" value="S-adenosyl-L-methionine-dependent methyltransferases"/>
    <property type="match status" value="1"/>
</dbReference>
<dbReference type="PANTHER" id="PTHR13610:SF9">
    <property type="entry name" value="FI06469P"/>
    <property type="match status" value="1"/>
</dbReference>
<dbReference type="AlphaFoldDB" id="A0A5N5T781"/>
<gene>
    <name evidence="6" type="ORF">Anas_11674</name>
</gene>
<evidence type="ECO:0000313" key="6">
    <source>
        <dbReference type="EMBL" id="KAB7500870.1"/>
    </source>
</evidence>
<evidence type="ECO:0000256" key="4">
    <source>
        <dbReference type="ARBA" id="ARBA00022691"/>
    </source>
</evidence>
<dbReference type="PANTHER" id="PTHR13610">
    <property type="entry name" value="METHYLTRANSFERASE DOMAIN-CONTAINING PROTEIN"/>
    <property type="match status" value="1"/>
</dbReference>
<evidence type="ECO:0000313" key="7">
    <source>
        <dbReference type="Proteomes" id="UP000326759"/>
    </source>
</evidence>
<dbReference type="GO" id="GO:0032259">
    <property type="term" value="P:methylation"/>
    <property type="evidence" value="ECO:0007669"/>
    <property type="project" value="UniProtKB-KW"/>
</dbReference>
<keyword evidence="2" id="KW-0489">Methyltransferase</keyword>
<accession>A0A5N5T781</accession>
<keyword evidence="5" id="KW-0472">Membrane</keyword>